<dbReference type="PRINTS" id="PR00142">
    <property type="entry name" value="RECA"/>
</dbReference>
<dbReference type="SUPFAM" id="SSF52540">
    <property type="entry name" value="P-loop containing nucleoside triphosphate hydrolases"/>
    <property type="match status" value="1"/>
</dbReference>
<gene>
    <name evidence="10 16" type="primary">recA</name>
    <name evidence="18" type="ORF">BV022_00632</name>
    <name evidence="17" type="ORF">BV163_00358</name>
    <name evidence="19" type="ORF">BVZ99_00721</name>
    <name evidence="21" type="ORF">CAGEJMGA_01967</name>
    <name evidence="20" type="ORF">CH627_08805</name>
    <name evidence="15" type="ORF">KRLU271_LOCUS398</name>
    <name evidence="16" type="ORF">NTHI1209_01676</name>
</gene>
<keyword evidence="5 10" id="KW-0067">ATP-binding</keyword>
<dbReference type="AlphaFoldDB" id="A0A0D0GYP2"/>
<dbReference type="EMBL" id="JMQP01000002">
    <property type="protein sequence ID" value="KIS36036.1"/>
    <property type="molecule type" value="Genomic_DNA"/>
</dbReference>
<dbReference type="Proteomes" id="UP000050700">
    <property type="component" value="Unassembled WGS sequence"/>
</dbReference>
<dbReference type="EMBL" id="MZHU01000007">
    <property type="protein sequence ID" value="PRK67121.1"/>
    <property type="molecule type" value="Genomic_DNA"/>
</dbReference>
<keyword evidence="8 10" id="KW-0234">DNA repair</keyword>
<dbReference type="GO" id="GO:0140664">
    <property type="term" value="F:ATP-dependent DNA damage sensor activity"/>
    <property type="evidence" value="ECO:0007669"/>
    <property type="project" value="InterPro"/>
</dbReference>
<keyword evidence="9 10" id="KW-0742">SOS response</keyword>
<dbReference type="GO" id="GO:0006281">
    <property type="term" value="P:DNA repair"/>
    <property type="evidence" value="ECO:0007669"/>
    <property type="project" value="UniProtKB-UniRule"/>
</dbReference>
<dbReference type="NCBIfam" id="TIGR02012">
    <property type="entry name" value="tigrfam_recA"/>
    <property type="match status" value="1"/>
</dbReference>
<dbReference type="InterPro" id="IPR020587">
    <property type="entry name" value="RecA_monomer-monomer_interface"/>
</dbReference>
<dbReference type="InterPro" id="IPR020584">
    <property type="entry name" value="DNA_recomb/repair_RecA_CS"/>
</dbReference>
<feature type="domain" description="RecA family profile 1" evidence="13">
    <location>
        <begin position="37"/>
        <end position="196"/>
    </location>
</feature>
<evidence type="ECO:0000256" key="12">
    <source>
        <dbReference type="RuleBase" id="RU004527"/>
    </source>
</evidence>
<dbReference type="SUPFAM" id="SSF54752">
    <property type="entry name" value="RecA protein, C-terminal domain"/>
    <property type="match status" value="1"/>
</dbReference>
<organism evidence="20">
    <name type="scientific">Haemophilus influenzae</name>
    <dbReference type="NCBI Taxonomy" id="727"/>
    <lineage>
        <taxon>Bacteria</taxon>
        <taxon>Pseudomonadati</taxon>
        <taxon>Pseudomonadota</taxon>
        <taxon>Gammaproteobacteria</taxon>
        <taxon>Pasteurellales</taxon>
        <taxon>Pasteurellaceae</taxon>
        <taxon>Haemophilus</taxon>
    </lineage>
</organism>
<keyword evidence="4 10" id="KW-0227">DNA damage</keyword>
<reference evidence="23 24" key="2">
    <citation type="submission" date="2017-02" db="EMBL/GenBank/DDBJ databases">
        <title>Haemophilus influenzae in COPD genome sequencing project.</title>
        <authorList>
            <person name="Murphy T.F."/>
            <person name="Kong Y."/>
            <person name="Nadendla S."/>
            <person name="Tettelin H."/>
            <person name="Pettigrew M."/>
        </authorList>
    </citation>
    <scope>NUCLEOTIDE SEQUENCE [LARGE SCALE GENOMIC DNA]</scope>
    <source>
        <strain evidence="19 25">13P36H1</strain>
        <strain evidence="18 24">19P94H1</strain>
        <strain evidence="17 23">84P15H4</strain>
    </source>
</reference>
<dbReference type="PANTHER" id="PTHR45900:SF1">
    <property type="entry name" value="MITOCHONDRIAL DNA REPAIR PROTEIN RECA HOMOLOG-RELATED"/>
    <property type="match status" value="1"/>
</dbReference>
<dbReference type="KEGG" id="hiw:NTHI477_01706"/>
<evidence type="ECO:0000256" key="3">
    <source>
        <dbReference type="ARBA" id="ARBA00022741"/>
    </source>
</evidence>
<dbReference type="Proteomes" id="UP000837924">
    <property type="component" value="Chromosome"/>
</dbReference>
<dbReference type="GeneID" id="93219608"/>
<dbReference type="EMBL" id="QVJI01000014">
    <property type="protein sequence ID" value="RFN62589.1"/>
    <property type="molecule type" value="Genomic_DNA"/>
</dbReference>
<dbReference type="PROSITE" id="PS50163">
    <property type="entry name" value="RECA_3"/>
    <property type="match status" value="1"/>
</dbReference>
<keyword evidence="6 10" id="KW-0238">DNA-binding</keyword>
<dbReference type="InterPro" id="IPR049428">
    <property type="entry name" value="RecA-like_N"/>
</dbReference>
<evidence type="ECO:0000256" key="8">
    <source>
        <dbReference type="ARBA" id="ARBA00023204"/>
    </source>
</evidence>
<dbReference type="GO" id="GO:0003684">
    <property type="term" value="F:damaged DNA binding"/>
    <property type="evidence" value="ECO:0007669"/>
    <property type="project" value="UniProtKB-UniRule"/>
</dbReference>
<evidence type="ECO:0000313" key="21">
    <source>
        <dbReference type="EMBL" id="VTX48961.1"/>
    </source>
</evidence>
<evidence type="ECO:0000256" key="5">
    <source>
        <dbReference type="ARBA" id="ARBA00022840"/>
    </source>
</evidence>
<dbReference type="GO" id="GO:0005524">
    <property type="term" value="F:ATP binding"/>
    <property type="evidence" value="ECO:0007669"/>
    <property type="project" value="UniProtKB-UniRule"/>
</dbReference>
<dbReference type="PROSITE" id="PS00321">
    <property type="entry name" value="RECA_1"/>
    <property type="match status" value="1"/>
</dbReference>
<dbReference type="EMBL" id="CABFLD010000008">
    <property type="protein sequence ID" value="VTX48961.1"/>
    <property type="molecule type" value="Genomic_DNA"/>
</dbReference>
<evidence type="ECO:0000259" key="13">
    <source>
        <dbReference type="PROSITE" id="PS50162"/>
    </source>
</evidence>
<dbReference type="Pfam" id="PF21096">
    <property type="entry name" value="RecA_C"/>
    <property type="match status" value="1"/>
</dbReference>
<evidence type="ECO:0000256" key="1">
    <source>
        <dbReference type="ARBA" id="ARBA00009391"/>
    </source>
</evidence>
<dbReference type="EMBL" id="OV040584">
    <property type="protein sequence ID" value="CAH0448642.1"/>
    <property type="molecule type" value="Genomic_DNA"/>
</dbReference>
<evidence type="ECO:0000256" key="10">
    <source>
        <dbReference type="HAMAP-Rule" id="MF_00268"/>
    </source>
</evidence>
<evidence type="ECO:0000313" key="22">
    <source>
        <dbReference type="Proteomes" id="UP000050700"/>
    </source>
</evidence>
<dbReference type="EMBL" id="MZKM01000024">
    <property type="protein sequence ID" value="PRL91587.1"/>
    <property type="molecule type" value="Genomic_DNA"/>
</dbReference>
<reference evidence="21" key="4">
    <citation type="submission" date="2019-05" db="EMBL/GenBank/DDBJ databases">
        <authorList>
            <person name="Hibberd M."/>
        </authorList>
    </citation>
    <scope>NUCLEOTIDE SEQUENCE</scope>
    <source>
        <strain evidence="21">Haemophilus_influenzae_BgEED16</strain>
    </source>
</reference>
<dbReference type="GO" id="GO:0009432">
    <property type="term" value="P:SOS response"/>
    <property type="evidence" value="ECO:0007669"/>
    <property type="project" value="UniProtKB-UniRule"/>
</dbReference>
<dbReference type="Gene3D" id="3.40.50.300">
    <property type="entry name" value="P-loop containing nucleotide triphosphate hydrolases"/>
    <property type="match status" value="1"/>
</dbReference>
<dbReference type="KEGG" id="hic:NTHIC486_00393"/>
<protein>
    <recommendedName>
        <fullName evidence="2 10">Protein RecA</fullName>
    </recommendedName>
    <alternativeName>
        <fullName evidence="10 11">Recombinase A</fullName>
    </alternativeName>
</protein>
<reference evidence="20" key="3">
    <citation type="submission" date="2018-08" db="EMBL/GenBank/DDBJ databases">
        <title>Antagonistic pleiotropy in the bifunctional surface protein FadL/P1 during adaptation of Haemophilus influenzae to chronic lung infection associated with COPD.</title>
        <authorList>
            <person name="Moleres J."/>
            <person name="Ehrlich R."/>
        </authorList>
    </citation>
    <scope>NUCLEOTIDE SEQUENCE [LARGE SCALE GENOMIC DNA]</scope>
    <source>
        <strain evidence="20">P668-6062</strain>
    </source>
</reference>
<evidence type="ECO:0000313" key="19">
    <source>
        <dbReference type="EMBL" id="PRM19050.1"/>
    </source>
</evidence>
<name>A0A0D0GYP2_HAEIF</name>
<keyword evidence="10" id="KW-0963">Cytoplasm</keyword>
<accession>A0A0D0GYP2</accession>
<dbReference type="Proteomes" id="UP000658741">
    <property type="component" value="Unassembled WGS sequence"/>
</dbReference>
<evidence type="ECO:0000256" key="7">
    <source>
        <dbReference type="ARBA" id="ARBA00023172"/>
    </source>
</evidence>
<comment type="subcellular location">
    <subcellularLocation>
        <location evidence="10">Cytoplasm</location>
    </subcellularLocation>
</comment>
<evidence type="ECO:0000313" key="24">
    <source>
        <dbReference type="Proteomes" id="UP000238666"/>
    </source>
</evidence>
<dbReference type="HAMAP" id="MF_00268">
    <property type="entry name" value="RecA"/>
    <property type="match status" value="1"/>
</dbReference>
<dbReference type="FunFam" id="3.40.50.300:FF:000087">
    <property type="entry name" value="Recombinase RecA"/>
    <property type="match status" value="1"/>
</dbReference>
<feature type="binding site" evidence="10">
    <location>
        <begin position="67"/>
        <end position="74"/>
    </location>
    <ligand>
        <name>ATP</name>
        <dbReference type="ChEBI" id="CHEBI:30616"/>
    </ligand>
</feature>
<dbReference type="EMBL" id="MZLD01000034">
    <property type="protein sequence ID" value="PRM19050.1"/>
    <property type="molecule type" value="Genomic_DNA"/>
</dbReference>
<dbReference type="InterPro" id="IPR023400">
    <property type="entry name" value="RecA_C_sf"/>
</dbReference>
<reference evidence="26" key="5">
    <citation type="submission" date="2021-11" db="EMBL/GenBank/DDBJ databases">
        <authorList>
            <person name="Riesbeck K."/>
        </authorList>
    </citation>
    <scope>NUCLEOTIDE SEQUENCE [LARGE SCALE GENOMIC DNA]</scope>
</reference>
<dbReference type="PATRIC" id="fig|727.532.peg.1694"/>
<dbReference type="Proteomes" id="UP000238866">
    <property type="component" value="Unassembled WGS sequence"/>
</dbReference>
<dbReference type="GO" id="GO:0003697">
    <property type="term" value="F:single-stranded DNA binding"/>
    <property type="evidence" value="ECO:0007669"/>
    <property type="project" value="UniProtKB-UniRule"/>
</dbReference>
<evidence type="ECO:0000313" key="25">
    <source>
        <dbReference type="Proteomes" id="UP000238866"/>
    </source>
</evidence>
<reference evidence="16 22" key="1">
    <citation type="submission" date="2014-05" db="EMBL/GenBank/DDBJ databases">
        <title>Methylome analysis of the phasevarions of Haemophilus influenzae.</title>
        <authorList>
            <person name="Atack J.M."/>
            <person name="Fox K.L."/>
            <person name="Power P.M."/>
            <person name="Clark T."/>
            <person name="Jurcisek J."/>
            <person name="Korlach J."/>
            <person name="Bakaletz L.O."/>
            <person name="Jennings M.P."/>
        </authorList>
    </citation>
    <scope>NUCLEOTIDE SEQUENCE [LARGE SCALE GENOMIC DNA]</scope>
    <source>
        <strain evidence="16 22">1209</strain>
    </source>
</reference>
<keyword evidence="3 10" id="KW-0547">Nucleotide-binding</keyword>
<evidence type="ECO:0000256" key="6">
    <source>
        <dbReference type="ARBA" id="ARBA00023125"/>
    </source>
</evidence>
<dbReference type="PANTHER" id="PTHR45900">
    <property type="entry name" value="RECA"/>
    <property type="match status" value="1"/>
</dbReference>
<evidence type="ECO:0000313" key="23">
    <source>
        <dbReference type="Proteomes" id="UP000237977"/>
    </source>
</evidence>
<evidence type="ECO:0000313" key="17">
    <source>
        <dbReference type="EMBL" id="PRK67121.1"/>
    </source>
</evidence>
<evidence type="ECO:0000256" key="11">
    <source>
        <dbReference type="RuleBase" id="RU000526"/>
    </source>
</evidence>
<dbReference type="InterPro" id="IPR003593">
    <property type="entry name" value="AAA+_ATPase"/>
</dbReference>
<dbReference type="InterPro" id="IPR020588">
    <property type="entry name" value="RecA_ATP-bd"/>
</dbReference>
<feature type="domain" description="RecA family profile 2" evidence="14">
    <location>
        <begin position="201"/>
        <end position="274"/>
    </location>
</feature>
<dbReference type="SMR" id="A0A0D0GYP2"/>
<dbReference type="GO" id="GO:0006310">
    <property type="term" value="P:DNA recombination"/>
    <property type="evidence" value="ECO:0007669"/>
    <property type="project" value="UniProtKB-UniRule"/>
</dbReference>
<evidence type="ECO:0000313" key="20">
    <source>
        <dbReference type="EMBL" id="RFN62589.1"/>
    </source>
</evidence>
<dbReference type="PROSITE" id="PS50162">
    <property type="entry name" value="RECA_2"/>
    <property type="match status" value="1"/>
</dbReference>
<evidence type="ECO:0000256" key="2">
    <source>
        <dbReference type="ARBA" id="ARBA00015553"/>
    </source>
</evidence>
<dbReference type="InterPro" id="IPR049261">
    <property type="entry name" value="RecA-like_C"/>
</dbReference>
<evidence type="ECO:0000313" key="15">
    <source>
        <dbReference type="EMBL" id="CAH0448642.1"/>
    </source>
</evidence>
<dbReference type="SMART" id="SM00382">
    <property type="entry name" value="AAA"/>
    <property type="match status" value="1"/>
</dbReference>
<dbReference type="GO" id="GO:0005829">
    <property type="term" value="C:cytosol"/>
    <property type="evidence" value="ECO:0007669"/>
    <property type="project" value="TreeGrafter"/>
</dbReference>
<dbReference type="KEGG" id="hix:NTHI723_01093"/>
<dbReference type="RefSeq" id="WP_005654959.1">
    <property type="nucleotide sequence ID" value="NZ_AP018764.1"/>
</dbReference>
<dbReference type="CDD" id="cd00983">
    <property type="entry name" value="RecA"/>
    <property type="match status" value="1"/>
</dbReference>
<reference evidence="15" key="6">
    <citation type="submission" date="2024-01" db="EMBL/GenBank/DDBJ databases">
        <authorList>
            <person name="Riesbeck K."/>
        </authorList>
    </citation>
    <scope>NUCLEOTIDE SEQUENCE</scope>
    <source>
        <strain evidence="15">KR271</strain>
    </source>
</reference>
<evidence type="ECO:0000313" key="16">
    <source>
        <dbReference type="EMBL" id="KIS36036.1"/>
    </source>
</evidence>
<proteinExistence type="inferred from homology"/>
<dbReference type="InterPro" id="IPR027417">
    <property type="entry name" value="P-loop_NTPase"/>
</dbReference>
<comment type="function">
    <text evidence="10">Can catalyze the hydrolysis of ATP in the presence of single-stranded DNA, the ATP-dependent uptake of single-stranded DNA by duplex DNA, and the ATP-dependent hybridization of homologous single-stranded DNAs. It interacts with LexA causing its activation and leading to its autocatalytic cleavage.</text>
</comment>
<comment type="similarity">
    <text evidence="1 10 12">Belongs to the RecA family.</text>
</comment>
<dbReference type="InterPro" id="IPR013765">
    <property type="entry name" value="DNA_recomb/repair_RecA"/>
</dbReference>
<evidence type="ECO:0000313" key="18">
    <source>
        <dbReference type="EMBL" id="PRL91587.1"/>
    </source>
</evidence>
<evidence type="ECO:0000256" key="9">
    <source>
        <dbReference type="ARBA" id="ARBA00023236"/>
    </source>
</evidence>
<dbReference type="OMA" id="DSKMGLH"/>
<dbReference type="KEGG" id="hih:NF38_02100"/>
<sequence>MATQEEKQKALAAALGQIEKQFGKGSIMKLGDTKTLDVESISTGSLGLDVALGIGGLPMGRIVEIFGPESSGKTTLTLSVIAQAQKAGKTCAFIDAEHALDPIYAAKLGVDVKELFVSQPDNGEQALEICDALVRSGAIDVIIVDSVAALTPKAEIEGDMGDSHMGLQARLMSQALRKLTGQIKNANCLVVFINQIRMKIGVMFGNPETTTGGNALKFYSSVRLDIRRTGSVKDGENIIGNETRVKVVKNKLAAPFRQVDFQILYGEGISKAGELLELGVKHKLVEKSGAWYSYNGEKIGQGKANSMKWLNENIEKSDELEARLRAELVANPEQALMADIEQSENNTESESDFE</sequence>
<keyword evidence="7 10" id="KW-0233">DNA recombination</keyword>
<dbReference type="Pfam" id="PF00154">
    <property type="entry name" value="RecA_N"/>
    <property type="match status" value="1"/>
</dbReference>
<evidence type="ECO:0000313" key="26">
    <source>
        <dbReference type="Proteomes" id="UP000837924"/>
    </source>
</evidence>
<evidence type="ECO:0000256" key="4">
    <source>
        <dbReference type="ARBA" id="ARBA00022763"/>
    </source>
</evidence>
<evidence type="ECO:0000259" key="14">
    <source>
        <dbReference type="PROSITE" id="PS50163"/>
    </source>
</evidence>